<reference evidence="2" key="1">
    <citation type="submission" date="2020-11" db="EMBL/GenBank/DDBJ databases">
        <authorList>
            <consortium name="DOE Joint Genome Institute"/>
            <person name="Ahrendt S."/>
            <person name="Riley R."/>
            <person name="Andreopoulos W."/>
            <person name="Labutti K."/>
            <person name="Pangilinan J."/>
            <person name="Ruiz-Duenas F.J."/>
            <person name="Barrasa J.M."/>
            <person name="Sanchez-Garcia M."/>
            <person name="Camarero S."/>
            <person name="Miyauchi S."/>
            <person name="Serrano A."/>
            <person name="Linde D."/>
            <person name="Babiker R."/>
            <person name="Drula E."/>
            <person name="Ayuso-Fernandez I."/>
            <person name="Pacheco R."/>
            <person name="Padilla G."/>
            <person name="Ferreira P."/>
            <person name="Barriuso J."/>
            <person name="Kellner H."/>
            <person name="Castanera R."/>
            <person name="Alfaro M."/>
            <person name="Ramirez L."/>
            <person name="Pisabarro A.G."/>
            <person name="Kuo A."/>
            <person name="Tritt A."/>
            <person name="Lipzen A."/>
            <person name="He G."/>
            <person name="Yan M."/>
            <person name="Ng V."/>
            <person name="Cullen D."/>
            <person name="Martin F."/>
            <person name="Rosso M.-N."/>
            <person name="Henrissat B."/>
            <person name="Hibbett D."/>
            <person name="Martinez A.T."/>
            <person name="Grigoriev I.V."/>
        </authorList>
    </citation>
    <scope>NUCLEOTIDE SEQUENCE</scope>
    <source>
        <strain evidence="2">ATCC 90797</strain>
    </source>
</reference>
<name>A0A9P6AAN1_PLEER</name>
<keyword evidence="3" id="KW-1185">Reference proteome</keyword>
<dbReference type="PANTHER" id="PTHR12975">
    <property type="entry name" value="TRANSPORT PROTEIN TRAPP"/>
    <property type="match status" value="1"/>
</dbReference>
<dbReference type="Pfam" id="PF12739">
    <property type="entry name" value="TRAPPC-Trs85"/>
    <property type="match status" value="1"/>
</dbReference>
<dbReference type="GO" id="GO:1990072">
    <property type="term" value="C:TRAPPIII protein complex"/>
    <property type="evidence" value="ECO:0007669"/>
    <property type="project" value="TreeGrafter"/>
</dbReference>
<dbReference type="EMBL" id="MU154521">
    <property type="protein sequence ID" value="KAF9502528.1"/>
    <property type="molecule type" value="Genomic_DNA"/>
</dbReference>
<dbReference type="Proteomes" id="UP000807025">
    <property type="component" value="Unassembled WGS sequence"/>
</dbReference>
<organism evidence="2 3">
    <name type="scientific">Pleurotus eryngii</name>
    <name type="common">Boletus of the steppes</name>
    <dbReference type="NCBI Taxonomy" id="5323"/>
    <lineage>
        <taxon>Eukaryota</taxon>
        <taxon>Fungi</taxon>
        <taxon>Dikarya</taxon>
        <taxon>Basidiomycota</taxon>
        <taxon>Agaricomycotina</taxon>
        <taxon>Agaricomycetes</taxon>
        <taxon>Agaricomycetidae</taxon>
        <taxon>Agaricales</taxon>
        <taxon>Pleurotineae</taxon>
        <taxon>Pleurotaceae</taxon>
        <taxon>Pleurotus</taxon>
    </lineage>
</organism>
<feature type="compositionally biased region" description="Low complexity" evidence="1">
    <location>
        <begin position="346"/>
        <end position="358"/>
    </location>
</feature>
<proteinExistence type="predicted"/>
<evidence type="ECO:0000256" key="1">
    <source>
        <dbReference type="SAM" id="MobiDB-lite"/>
    </source>
</evidence>
<dbReference type="OrthoDB" id="203724at2759"/>
<accession>A0A9P6AAN1</accession>
<evidence type="ECO:0000313" key="2">
    <source>
        <dbReference type="EMBL" id="KAF9502528.1"/>
    </source>
</evidence>
<feature type="compositionally biased region" description="Polar residues" evidence="1">
    <location>
        <begin position="359"/>
        <end position="374"/>
    </location>
</feature>
<dbReference type="PANTHER" id="PTHR12975:SF6">
    <property type="entry name" value="TRAFFICKING PROTEIN PARTICLE COMPLEX SUBUNIT 8"/>
    <property type="match status" value="1"/>
</dbReference>
<gene>
    <name evidence="2" type="ORF">BDN71DRAFT_1459924</name>
</gene>
<protein>
    <recommendedName>
        <fullName evidence="4">ER-golgi trafficking TRAPP I complex 85 kDa subunit-domain-containing protein</fullName>
    </recommendedName>
</protein>
<evidence type="ECO:0000313" key="3">
    <source>
        <dbReference type="Proteomes" id="UP000807025"/>
    </source>
</evidence>
<comment type="caution">
    <text evidence="2">The sequence shown here is derived from an EMBL/GenBank/DDBJ whole genome shotgun (WGS) entry which is preliminary data.</text>
</comment>
<evidence type="ECO:0008006" key="4">
    <source>
        <dbReference type="Google" id="ProtNLM"/>
    </source>
</evidence>
<feature type="region of interest" description="Disordered" evidence="1">
    <location>
        <begin position="333"/>
        <end position="374"/>
    </location>
</feature>
<dbReference type="InterPro" id="IPR024420">
    <property type="entry name" value="TRAPP_III_complex_Trs85"/>
</dbReference>
<sequence length="1325" mass="146102">MVPVLPSSLSPHVCVLSSPDLEETLASSSLPPLPQILQSFSPLPNGSYSPDSCIPLQTAEFTYSLVTTRTTSLTKVPHASFALRFSALADIEAACKEDEAERAVRTIDWISARISKQCSKWVEDAEALNDANNARTPWWDDVKRCAEGDHVPNRMEGWNHPVSVILAASTNAPNPLQAITNLHARHLEFPPWVDTNIIRYTLIVHPQNSSLTDEEAAALFNAVKKQYGLEVYLLSLELPKPPPPAVPVPALLPRLPPPHLPSSPNSTSRSALFSYHGGPNTLRLGEKDISQTAKFMKDFVVASLVPFMEKCVQDWNESFSSNRRLPSRLFSSTRRLFGSPSPSPTPTHNTTSSVSSVPGRSNTYNGSTNGALGSSSISQQRRLAEFATILGDFKLAVNVWESLRKEGKGGSDVLPLLLSPSPAIQLHASHALSVLCPLDGEPPVHAQVKALAYAVRWETGIGSPDFFDNSEEPHSALLLAHAAFLSYRKQAKRRGALWYVYAANRLEKCGIKPLTMYFLRRAHDMYVSPLPKSLSPAFWESEGKDLANQERPVLIMAGIEHPLGRLMYTTGEIHVAVKYFLGLLSGTRSLRITPAPPPPGPAEESKTPSIDKVFLDDFRVAFAHYKTVSGDNLELDDLLPPFKLVRPRGTKLRLPRDSSAEEDNVWERREQDWTAFQREQGANSVLAKNQKVAVNETFWVDVVIENPLDAEISLSNLSITAQDSANLDSSTHIEAEIVTEIILAPLEIHTIPIALKSSQPTSVTITDVTYDFLGLLPVKEPLAYRGRRLHDTQAQRITPTYAPDVQLKVDVAEASHKLFINFVDDSRLVLSQGEQKAMSLWFSNTGSTPVDEIWVVASPDDELIFEGVETGVEEAYADADGCLRSLNSITSQQPRRVRLPNNPSLQPGDSASISVLLHADGVGEQEMCLLFVYRNESDGVFHPVRVTRSYAITPSFEVSAASEPSQTLDHLYRLNLELHNSTPTTSFAITQILAISPTWECAASWGDELGSVPPLQSANLTLQAKPWANSTGVQDTYEFVSQRLAEVLLGRTLSPSTPPPIDLLCSHALLSVKDDAATKHFIHSGRRKAISRSIASSFPHILSQSHSSIFPLYDPAAVDFLVFWRIDSQDRSGHIYVPGATLGAGHASLNEIIETAESAKATRSMYAETRREKQELLDSIRQSSWNAETDPLVVTLPENVVAEHNFSSSPYSAPVKFAIRNYSLSRTSKYVLKLVSDPSKFERTHMPPPYHGRMTFRGTLQPTEQCSVQAAVRISRPGTYSLGGWRLETEVLELQNSDTPPRVRYQYLQEYPATCGPCITVSDTS</sequence>